<dbReference type="OrthoDB" id="4955186at2759"/>
<dbReference type="Proteomes" id="UP000706124">
    <property type="component" value="Unassembled WGS sequence"/>
</dbReference>
<protein>
    <recommendedName>
        <fullName evidence="4">Extracellular membrane protein CFEM domain-containing protein</fullName>
    </recommendedName>
</protein>
<feature type="signal peptide" evidence="1">
    <location>
        <begin position="1"/>
        <end position="18"/>
    </location>
</feature>
<name>A0A9P7M782_9HYPO</name>
<dbReference type="AlphaFoldDB" id="A0A9P7M782"/>
<gene>
    <name evidence="2" type="ORF">E4U60_005989</name>
</gene>
<evidence type="ECO:0000313" key="3">
    <source>
        <dbReference type="Proteomes" id="UP000706124"/>
    </source>
</evidence>
<dbReference type="EMBL" id="SRPO01000550">
    <property type="protein sequence ID" value="KAG5931581.1"/>
    <property type="molecule type" value="Genomic_DNA"/>
</dbReference>
<accession>A0A9P7M782</accession>
<reference evidence="2 3" key="1">
    <citation type="journal article" date="2020" name="bioRxiv">
        <title>Whole genome comparisons of ergot fungi reveals the divergence and evolution of species within the genus Claviceps are the result of varying mechanisms driving genome evolution and host range expansion.</title>
        <authorList>
            <person name="Wyka S.A."/>
            <person name="Mondo S.J."/>
            <person name="Liu M."/>
            <person name="Dettman J."/>
            <person name="Nalam V."/>
            <person name="Broders K.D."/>
        </authorList>
    </citation>
    <scope>NUCLEOTIDE SEQUENCE [LARGE SCALE GENOMIC DNA]</scope>
    <source>
        <strain evidence="2 3">CCC 1485</strain>
    </source>
</reference>
<evidence type="ECO:0008006" key="4">
    <source>
        <dbReference type="Google" id="ProtNLM"/>
    </source>
</evidence>
<evidence type="ECO:0000256" key="1">
    <source>
        <dbReference type="SAM" id="SignalP"/>
    </source>
</evidence>
<proteinExistence type="predicted"/>
<keyword evidence="3" id="KW-1185">Reference proteome</keyword>
<feature type="chain" id="PRO_5040110142" description="Extracellular membrane protein CFEM domain-containing protein" evidence="1">
    <location>
        <begin position="19"/>
        <end position="75"/>
    </location>
</feature>
<organism evidence="2 3">
    <name type="scientific">Claviceps pazoutovae</name>
    <dbReference type="NCBI Taxonomy" id="1649127"/>
    <lineage>
        <taxon>Eukaryota</taxon>
        <taxon>Fungi</taxon>
        <taxon>Dikarya</taxon>
        <taxon>Ascomycota</taxon>
        <taxon>Pezizomycotina</taxon>
        <taxon>Sordariomycetes</taxon>
        <taxon>Hypocreomycetidae</taxon>
        <taxon>Hypocreales</taxon>
        <taxon>Clavicipitaceae</taxon>
        <taxon>Claviceps</taxon>
    </lineage>
</organism>
<sequence length="75" mass="7743">MVRIASLLVSVLASIATAETCGGWFQCKNADGSHCCVVDSSAGREACPSHCTGTIEMAECIGQITGNSRHPCNGK</sequence>
<comment type="caution">
    <text evidence="2">The sequence shown here is derived from an EMBL/GenBank/DDBJ whole genome shotgun (WGS) entry which is preliminary data.</text>
</comment>
<evidence type="ECO:0000313" key="2">
    <source>
        <dbReference type="EMBL" id="KAG5931581.1"/>
    </source>
</evidence>
<keyword evidence="1" id="KW-0732">Signal</keyword>